<accession>A0A7W5JXA5</accession>
<keyword evidence="5" id="KW-1185">Reference proteome</keyword>
<dbReference type="Pfam" id="PF00583">
    <property type="entry name" value="Acetyltransf_1"/>
    <property type="match status" value="1"/>
</dbReference>
<evidence type="ECO:0000313" key="4">
    <source>
        <dbReference type="EMBL" id="MBB3328018.1"/>
    </source>
</evidence>
<keyword evidence="4" id="KW-0689">Ribosomal protein</keyword>
<feature type="domain" description="N-acetyltransferase" evidence="3">
    <location>
        <begin position="13"/>
        <end position="179"/>
    </location>
</feature>
<dbReference type="AlphaFoldDB" id="A0A7W5JXA5"/>
<dbReference type="Proteomes" id="UP000565572">
    <property type="component" value="Unassembled WGS sequence"/>
</dbReference>
<dbReference type="PANTHER" id="PTHR43877">
    <property type="entry name" value="AMINOALKYLPHOSPHONATE N-ACETYLTRANSFERASE-RELATED-RELATED"/>
    <property type="match status" value="1"/>
</dbReference>
<evidence type="ECO:0000313" key="5">
    <source>
        <dbReference type="Proteomes" id="UP000565572"/>
    </source>
</evidence>
<keyword evidence="4" id="KW-0687">Ribonucleoprotein</keyword>
<organism evidence="4 5">
    <name type="scientific">Microlunatus antarcticus</name>
    <dbReference type="NCBI Taxonomy" id="53388"/>
    <lineage>
        <taxon>Bacteria</taxon>
        <taxon>Bacillati</taxon>
        <taxon>Actinomycetota</taxon>
        <taxon>Actinomycetes</taxon>
        <taxon>Propionibacteriales</taxon>
        <taxon>Propionibacteriaceae</taxon>
        <taxon>Microlunatus</taxon>
    </lineage>
</organism>
<keyword evidence="2" id="KW-0012">Acyltransferase</keyword>
<evidence type="ECO:0000256" key="1">
    <source>
        <dbReference type="ARBA" id="ARBA00022679"/>
    </source>
</evidence>
<dbReference type="RefSeq" id="WP_183339628.1">
    <property type="nucleotide sequence ID" value="NZ_JACHZG010000001.1"/>
</dbReference>
<dbReference type="Gene3D" id="3.40.630.30">
    <property type="match status" value="1"/>
</dbReference>
<keyword evidence="1" id="KW-0808">Transferase</keyword>
<protein>
    <submittedName>
        <fullName evidence="4">Ribosomal protein S18 acetylase RimI-like enzyme</fullName>
    </submittedName>
</protein>
<dbReference type="InterPro" id="IPR050832">
    <property type="entry name" value="Bact_Acetyltransf"/>
</dbReference>
<dbReference type="GO" id="GO:0005840">
    <property type="term" value="C:ribosome"/>
    <property type="evidence" value="ECO:0007669"/>
    <property type="project" value="UniProtKB-KW"/>
</dbReference>
<sequence>MPDAANHLDVVSATPDDLTPDVVDAAANLLQDLVRDGAALGWVDPPSTAEVADLLRAVAADAPDGDAALVLARVGDALAGLGWWRRYARPTHRPHADLEKLAVSPAHQGLRVGRALVTALVEAARDAGVEVLTLDLRGDNLRAERLYASVGFTRHGLLERFVAVQDKRYDKVLMSLDLRA</sequence>
<reference evidence="4 5" key="1">
    <citation type="submission" date="2020-08" db="EMBL/GenBank/DDBJ databases">
        <title>Sequencing the genomes of 1000 actinobacteria strains.</title>
        <authorList>
            <person name="Klenk H.-P."/>
        </authorList>
    </citation>
    <scope>NUCLEOTIDE SEQUENCE [LARGE SCALE GENOMIC DNA]</scope>
    <source>
        <strain evidence="4 5">DSM 11053</strain>
    </source>
</reference>
<comment type="caution">
    <text evidence="4">The sequence shown here is derived from an EMBL/GenBank/DDBJ whole genome shotgun (WGS) entry which is preliminary data.</text>
</comment>
<dbReference type="PROSITE" id="PS51186">
    <property type="entry name" value="GNAT"/>
    <property type="match status" value="1"/>
</dbReference>
<dbReference type="SUPFAM" id="SSF55729">
    <property type="entry name" value="Acyl-CoA N-acyltransferases (Nat)"/>
    <property type="match status" value="1"/>
</dbReference>
<gene>
    <name evidence="4" type="ORF">FHX39_002962</name>
</gene>
<proteinExistence type="predicted"/>
<evidence type="ECO:0000256" key="2">
    <source>
        <dbReference type="ARBA" id="ARBA00023315"/>
    </source>
</evidence>
<dbReference type="GO" id="GO:0016747">
    <property type="term" value="F:acyltransferase activity, transferring groups other than amino-acyl groups"/>
    <property type="evidence" value="ECO:0007669"/>
    <property type="project" value="InterPro"/>
</dbReference>
<dbReference type="InterPro" id="IPR000182">
    <property type="entry name" value="GNAT_dom"/>
</dbReference>
<dbReference type="CDD" id="cd04301">
    <property type="entry name" value="NAT_SF"/>
    <property type="match status" value="1"/>
</dbReference>
<name>A0A7W5JXA5_9ACTN</name>
<dbReference type="InterPro" id="IPR016181">
    <property type="entry name" value="Acyl_CoA_acyltransferase"/>
</dbReference>
<dbReference type="EMBL" id="JACHZG010000001">
    <property type="protein sequence ID" value="MBB3328018.1"/>
    <property type="molecule type" value="Genomic_DNA"/>
</dbReference>
<evidence type="ECO:0000259" key="3">
    <source>
        <dbReference type="PROSITE" id="PS51186"/>
    </source>
</evidence>